<dbReference type="EC" id="4.2.99.18" evidence="8"/>
<dbReference type="HAMAP" id="MF_03183">
    <property type="entry name" value="Endonuclease_III_Nth"/>
    <property type="match status" value="1"/>
</dbReference>
<dbReference type="Gene3D" id="1.10.1670.10">
    <property type="entry name" value="Helix-hairpin-Helix base-excision DNA repair enzymes (C-terminal)"/>
    <property type="match status" value="1"/>
</dbReference>
<keyword evidence="11" id="KW-0255">Endonuclease</keyword>
<dbReference type="InterPro" id="IPR000445">
    <property type="entry name" value="HhH_motif"/>
</dbReference>
<dbReference type="InterPro" id="IPR003265">
    <property type="entry name" value="HhH-GPD_domain"/>
</dbReference>
<feature type="domain" description="HhH-GPD" evidence="10">
    <location>
        <begin position="197"/>
        <end position="354"/>
    </location>
</feature>
<dbReference type="GO" id="GO:0004519">
    <property type="term" value="F:endonuclease activity"/>
    <property type="evidence" value="ECO:0007669"/>
    <property type="project" value="UniProtKB-KW"/>
</dbReference>
<feature type="region of interest" description="Disordered" evidence="9">
    <location>
        <begin position="1"/>
        <end position="35"/>
    </location>
</feature>
<comment type="similarity">
    <text evidence="1 8">Belongs to the Nth/MutY family.</text>
</comment>
<evidence type="ECO:0000313" key="12">
    <source>
        <dbReference type="Proteomes" id="UP001497600"/>
    </source>
</evidence>
<dbReference type="Pfam" id="PF00730">
    <property type="entry name" value="HhH-GPD"/>
    <property type="match status" value="1"/>
</dbReference>
<keyword evidence="4 8" id="KW-0234">DNA repair</keyword>
<comment type="function">
    <text evidence="8">Bifunctional DNA N-glycosylase with associated apurinic/apyrimidinic (AP) lyase function that catalyzes the first step in base excision repair (BER), the primary repair pathway for the repair of oxidative DNA damage. The DNA N-glycosylase activity releases the damaged DNA base from DNA by cleaving the N-glycosidic bond, leaving an AP site. The AP lyase activity cleaves the phosphodiester bond 3' to the AP site by a beta-elimination. Primarily recognizes and repairs oxidative base damage of pyrimidines.</text>
</comment>
<dbReference type="Gene3D" id="1.10.340.30">
    <property type="entry name" value="Hypothetical protein, domain 2"/>
    <property type="match status" value="1"/>
</dbReference>
<gene>
    <name evidence="11" type="primary">NTG2</name>
    <name evidence="8" type="synonym">NTG1</name>
    <name evidence="11" type="ORF">CAAN4_A03400</name>
</gene>
<evidence type="ECO:0000256" key="9">
    <source>
        <dbReference type="SAM" id="MobiDB-lite"/>
    </source>
</evidence>
<dbReference type="EC" id="3.2.2.-" evidence="8"/>
<evidence type="ECO:0000313" key="11">
    <source>
        <dbReference type="EMBL" id="CAK7892553.1"/>
    </source>
</evidence>
<keyword evidence="8" id="KW-0496">Mitochondrion</keyword>
<evidence type="ECO:0000256" key="6">
    <source>
        <dbReference type="ARBA" id="ARBA00023295"/>
    </source>
</evidence>
<comment type="caution">
    <text evidence="8">Lacks conserved residue(s) required for the propagation of feature annotation.</text>
</comment>
<reference evidence="11 12" key="1">
    <citation type="submission" date="2024-01" db="EMBL/GenBank/DDBJ databases">
        <authorList>
            <consortium name="Genoscope - CEA"/>
            <person name="William W."/>
        </authorList>
    </citation>
    <scope>NUCLEOTIDE SEQUENCE [LARGE SCALE GENOMIC DNA]</scope>
    <source>
        <strain evidence="11 12">29B2s-10</strain>
    </source>
</reference>
<proteinExistence type="inferred from homology"/>
<evidence type="ECO:0000256" key="5">
    <source>
        <dbReference type="ARBA" id="ARBA00023239"/>
    </source>
</evidence>
<keyword evidence="3 8" id="KW-0378">Hydrolase</keyword>
<name>A0ABP0E5R5_9ASCO</name>
<dbReference type="CDD" id="cd00056">
    <property type="entry name" value="ENDO3c"/>
    <property type="match status" value="1"/>
</dbReference>
<dbReference type="EMBL" id="OZ004253">
    <property type="protein sequence ID" value="CAK7892553.1"/>
    <property type="molecule type" value="Genomic_DNA"/>
</dbReference>
<dbReference type="PANTHER" id="PTHR43286:SF1">
    <property type="entry name" value="ENDONUCLEASE III-LIKE PROTEIN 1"/>
    <property type="match status" value="1"/>
</dbReference>
<dbReference type="InterPro" id="IPR030841">
    <property type="entry name" value="NTH1"/>
</dbReference>
<keyword evidence="12" id="KW-1185">Reference proteome</keyword>
<evidence type="ECO:0000259" key="10">
    <source>
        <dbReference type="SMART" id="SM00478"/>
    </source>
</evidence>
<keyword evidence="11" id="KW-0540">Nuclease</keyword>
<keyword evidence="5 8" id="KW-0456">Lyase</keyword>
<comment type="catalytic activity">
    <reaction evidence="7 8">
        <text>2'-deoxyribonucleotide-(2'-deoxyribose 5'-phosphate)-2'-deoxyribonucleotide-DNA = a 3'-end 2'-deoxyribonucleotide-(2,3-dehydro-2,3-deoxyribose 5'-phosphate)-DNA + a 5'-end 5'-phospho-2'-deoxyribonucleoside-DNA + H(+)</text>
        <dbReference type="Rhea" id="RHEA:66592"/>
        <dbReference type="Rhea" id="RHEA-COMP:13180"/>
        <dbReference type="Rhea" id="RHEA-COMP:16897"/>
        <dbReference type="Rhea" id="RHEA-COMP:17067"/>
        <dbReference type="ChEBI" id="CHEBI:15378"/>
        <dbReference type="ChEBI" id="CHEBI:136412"/>
        <dbReference type="ChEBI" id="CHEBI:157695"/>
        <dbReference type="ChEBI" id="CHEBI:167181"/>
        <dbReference type="EC" id="4.2.99.18"/>
    </reaction>
</comment>
<protein>
    <recommendedName>
        <fullName evidence="8">Endonuclease III homolog</fullName>
        <ecNumber evidence="8">3.2.2.-</ecNumber>
        <ecNumber evidence="8">4.2.99.18</ecNumber>
    </recommendedName>
    <alternativeName>
        <fullName evidence="8">Bifunctional DNA N-glycosylase/DNA-(apurinic or apyrimidinic site) lyase</fullName>
        <shortName evidence="8">DNA glycosylase/AP lyase</shortName>
    </alternativeName>
</protein>
<organism evidence="11 12">
    <name type="scientific">[Candida] anglica</name>
    <dbReference type="NCBI Taxonomy" id="148631"/>
    <lineage>
        <taxon>Eukaryota</taxon>
        <taxon>Fungi</taxon>
        <taxon>Dikarya</taxon>
        <taxon>Ascomycota</taxon>
        <taxon>Saccharomycotina</taxon>
        <taxon>Pichiomycetes</taxon>
        <taxon>Debaryomycetaceae</taxon>
        <taxon>Kurtzmaniella</taxon>
    </lineage>
</organism>
<evidence type="ECO:0000256" key="1">
    <source>
        <dbReference type="ARBA" id="ARBA00008343"/>
    </source>
</evidence>
<evidence type="ECO:0000256" key="8">
    <source>
        <dbReference type="HAMAP-Rule" id="MF_03183"/>
    </source>
</evidence>
<dbReference type="SMART" id="SM00478">
    <property type="entry name" value="ENDO3c"/>
    <property type="match status" value="1"/>
</dbReference>
<keyword evidence="6 8" id="KW-0326">Glycosidase</keyword>
<dbReference type="InterPro" id="IPR004036">
    <property type="entry name" value="Endonuclease-III-like_CS2"/>
</dbReference>
<evidence type="ECO:0000256" key="4">
    <source>
        <dbReference type="ARBA" id="ARBA00023204"/>
    </source>
</evidence>
<dbReference type="InterPro" id="IPR011257">
    <property type="entry name" value="DNA_glycosylase"/>
</dbReference>
<evidence type="ECO:0000256" key="3">
    <source>
        <dbReference type="ARBA" id="ARBA00022801"/>
    </source>
</evidence>
<dbReference type="SUPFAM" id="SSF48150">
    <property type="entry name" value="DNA-glycosylase"/>
    <property type="match status" value="1"/>
</dbReference>
<keyword evidence="2 8" id="KW-0227">DNA damage</keyword>
<dbReference type="Pfam" id="PF00633">
    <property type="entry name" value="HHH"/>
    <property type="match status" value="1"/>
</dbReference>
<accession>A0ABP0E5R5</accession>
<feature type="active site" description="Nucleophile; for N-glycosylase activity" evidence="8">
    <location>
        <position position="295"/>
    </location>
</feature>
<dbReference type="Proteomes" id="UP001497600">
    <property type="component" value="Chromosome A"/>
</dbReference>
<evidence type="ECO:0000256" key="7">
    <source>
        <dbReference type="ARBA" id="ARBA00044632"/>
    </source>
</evidence>
<evidence type="ECO:0000256" key="2">
    <source>
        <dbReference type="ARBA" id="ARBA00022763"/>
    </source>
</evidence>
<dbReference type="PANTHER" id="PTHR43286">
    <property type="entry name" value="ENDONUCLEASE III-LIKE PROTEIN 1"/>
    <property type="match status" value="1"/>
</dbReference>
<keyword evidence="8" id="KW-0539">Nucleus</keyword>
<dbReference type="PROSITE" id="PS01155">
    <property type="entry name" value="ENDONUCLEASE_III_2"/>
    <property type="match status" value="1"/>
</dbReference>
<comment type="subcellular location">
    <subcellularLocation>
        <location evidence="8">Nucleus</location>
    </subcellularLocation>
    <subcellularLocation>
        <location evidence="8">Mitochondrion</location>
    </subcellularLocation>
</comment>
<sequence length="412" mass="46658">MDRVLRSRSLASVDANGHAGVKGTPGRIVKSTRPRSKKIKIEEDSAGHTLDKVSRYFIKKEDEDQQVNKIIEEHLKVEIKQEDLGLIPKLETVIPKLEEIPNSFEPNPLQVFNHKDNKELLVNVFKPVQLEDIEDIPSSIAQPKNWSEIYNRVVKMRALFVAPVDTMGCERIPEQINSNIRENPKLFRYQLLISLMLSSQTKDEVNYEAVSRMNQSFIVNGYRDGLCIEAILNTSEVDIDRLIQKVGFHNKKAIYIKRSSELLRDNFNGDIPKTIQEIVTLPGVGPKMGYLLLHKAWNIADGIGVDVHLHRLAQMWKWAPKSDKPEVSRVALQKWLPKKFWSEVNPLLVGFGQMVCLPKGNKCDVCSLATAGLCPSVNRKLLNQRGSPDRLAQLHKGRGDLSLLIEEIGKLA</sequence>
<dbReference type="InterPro" id="IPR023170">
    <property type="entry name" value="HhH_base_excis_C"/>
</dbReference>